<reference evidence="2 3" key="1">
    <citation type="submission" date="2019-07" db="EMBL/GenBank/DDBJ databases">
        <title>R&amp;d 2014.</title>
        <authorList>
            <person name="Klenk H.-P."/>
        </authorList>
    </citation>
    <scope>NUCLEOTIDE SEQUENCE [LARGE SCALE GENOMIC DNA]</scope>
    <source>
        <strain evidence="2 3">DSM 43912</strain>
    </source>
</reference>
<dbReference type="Pfam" id="PF01966">
    <property type="entry name" value="HD"/>
    <property type="match status" value="1"/>
</dbReference>
<protein>
    <submittedName>
        <fullName evidence="2">HD domain-containing protein</fullName>
    </submittedName>
</protein>
<dbReference type="EMBL" id="VLLP01000001">
    <property type="protein sequence ID" value="TWJ28507.1"/>
    <property type="molecule type" value="Genomic_DNA"/>
</dbReference>
<comment type="caution">
    <text evidence="2">The sequence shown here is derived from an EMBL/GenBank/DDBJ whole genome shotgun (WGS) entry which is preliminary data.</text>
</comment>
<evidence type="ECO:0000313" key="2">
    <source>
        <dbReference type="EMBL" id="TWJ28507.1"/>
    </source>
</evidence>
<feature type="domain" description="HD" evidence="1">
    <location>
        <begin position="84"/>
        <end position="174"/>
    </location>
</feature>
<gene>
    <name evidence="2" type="ORF">JD81_02012</name>
</gene>
<organism evidence="2 3">
    <name type="scientific">Micromonospora sagamiensis</name>
    <dbReference type="NCBI Taxonomy" id="47875"/>
    <lineage>
        <taxon>Bacteria</taxon>
        <taxon>Bacillati</taxon>
        <taxon>Actinomycetota</taxon>
        <taxon>Actinomycetes</taxon>
        <taxon>Micromonosporales</taxon>
        <taxon>Micromonosporaceae</taxon>
        <taxon>Micromonospora</taxon>
    </lineage>
</organism>
<name>A0A562WF53_9ACTN</name>
<dbReference type="InterPro" id="IPR006674">
    <property type="entry name" value="HD_domain"/>
</dbReference>
<dbReference type="AlphaFoldDB" id="A0A562WF53"/>
<proteinExistence type="predicted"/>
<accession>A0A562WF53</accession>
<evidence type="ECO:0000313" key="3">
    <source>
        <dbReference type="Proteomes" id="UP000319728"/>
    </source>
</evidence>
<sequence>MRSTLIGMTLRKVSMLIAFYHASAETPHADHDGASMPLTLRHALREPGVPPLRQLPAQVADLLVELNAPPRLAAHLRAVHDVAAQLTAWLAVHYPTLVIDREAVLFGAATHDIGKTVHVEELSGPGSRHEPAGQQLLLDAGIEPSLTRFAATHASWRTTTVELEDLLVSLADKIWKAKRVPDLEQLVVDRLAATSGQEPWQAFLNLDDHLDKIAADADQRLAFQNGYPTATG</sequence>
<dbReference type="SUPFAM" id="SSF109604">
    <property type="entry name" value="HD-domain/PDEase-like"/>
    <property type="match status" value="1"/>
</dbReference>
<dbReference type="Proteomes" id="UP000319728">
    <property type="component" value="Unassembled WGS sequence"/>
</dbReference>
<keyword evidence="3" id="KW-1185">Reference proteome</keyword>
<dbReference type="Gene3D" id="1.10.3210.10">
    <property type="entry name" value="Hypothetical protein af1432"/>
    <property type="match status" value="1"/>
</dbReference>
<evidence type="ECO:0000259" key="1">
    <source>
        <dbReference type="Pfam" id="PF01966"/>
    </source>
</evidence>